<evidence type="ECO:0000313" key="2">
    <source>
        <dbReference type="EMBL" id="MVT38957.1"/>
    </source>
</evidence>
<sequence length="219" mass="24669">MSMSVTTLTSIVYHLCNVKEDNLRDKKQYEAQKAALLAEIHTIREAIVINALSIVNEQEYQQFIAHKYRILTVLKSLLEDAISQKENEYSFTTQLLKEVLSHTGVLNYFVRYHFSKTSKVSAESSSASDQHFTAIEKIKLDISAGGMAALTKALVKTTSHIPSKSQEELVPYIVANFSSKKTDDLAITTFKKNYQGPKPDAIKDAIGFLTRMISYLRNL</sequence>
<reference evidence="2 3" key="1">
    <citation type="submission" date="2019-12" db="EMBL/GenBank/DDBJ databases">
        <title>The draft genomic sequence of strain Chitinophaga oryziterrae JCM 16595.</title>
        <authorList>
            <person name="Zhang X."/>
        </authorList>
    </citation>
    <scope>NUCLEOTIDE SEQUENCE [LARGE SCALE GENOMIC DNA]</scope>
    <source>
        <strain evidence="2 3">JCM 16595</strain>
    </source>
</reference>
<keyword evidence="1" id="KW-0175">Coiled coil</keyword>
<protein>
    <submittedName>
        <fullName evidence="2">Uncharacterized protein</fullName>
    </submittedName>
</protein>
<gene>
    <name evidence="2" type="ORF">GO495_00050</name>
</gene>
<dbReference type="OrthoDB" id="652338at2"/>
<comment type="caution">
    <text evidence="2">The sequence shown here is derived from an EMBL/GenBank/DDBJ whole genome shotgun (WGS) entry which is preliminary data.</text>
</comment>
<feature type="coiled-coil region" evidence="1">
    <location>
        <begin position="19"/>
        <end position="46"/>
    </location>
</feature>
<name>A0A6N8J158_9BACT</name>
<dbReference type="AlphaFoldDB" id="A0A6N8J158"/>
<evidence type="ECO:0000313" key="3">
    <source>
        <dbReference type="Proteomes" id="UP000468388"/>
    </source>
</evidence>
<organism evidence="2 3">
    <name type="scientific">Chitinophaga oryziterrae</name>
    <dbReference type="NCBI Taxonomy" id="1031224"/>
    <lineage>
        <taxon>Bacteria</taxon>
        <taxon>Pseudomonadati</taxon>
        <taxon>Bacteroidota</taxon>
        <taxon>Chitinophagia</taxon>
        <taxon>Chitinophagales</taxon>
        <taxon>Chitinophagaceae</taxon>
        <taxon>Chitinophaga</taxon>
    </lineage>
</organism>
<dbReference type="Proteomes" id="UP000468388">
    <property type="component" value="Unassembled WGS sequence"/>
</dbReference>
<proteinExistence type="predicted"/>
<accession>A0A6N8J158</accession>
<keyword evidence="3" id="KW-1185">Reference proteome</keyword>
<dbReference type="RefSeq" id="WP_157297670.1">
    <property type="nucleotide sequence ID" value="NZ_BAAAZB010000005.1"/>
</dbReference>
<evidence type="ECO:0000256" key="1">
    <source>
        <dbReference type="SAM" id="Coils"/>
    </source>
</evidence>
<dbReference type="EMBL" id="WRXO01000001">
    <property type="protein sequence ID" value="MVT38957.1"/>
    <property type="molecule type" value="Genomic_DNA"/>
</dbReference>